<proteinExistence type="predicted"/>
<feature type="transmembrane region" description="Helical" evidence="6">
    <location>
        <begin position="80"/>
        <end position="103"/>
    </location>
</feature>
<feature type="transmembrane region" description="Helical" evidence="6">
    <location>
        <begin position="253"/>
        <end position="271"/>
    </location>
</feature>
<dbReference type="AlphaFoldDB" id="A0A7Y8GTU2"/>
<dbReference type="InterPro" id="IPR050189">
    <property type="entry name" value="MFS_Efflux_Transporters"/>
</dbReference>
<evidence type="ECO:0000256" key="3">
    <source>
        <dbReference type="ARBA" id="ARBA00022692"/>
    </source>
</evidence>
<feature type="transmembrane region" description="Helical" evidence="6">
    <location>
        <begin position="283"/>
        <end position="300"/>
    </location>
</feature>
<feature type="transmembrane region" description="Helical" evidence="6">
    <location>
        <begin position="306"/>
        <end position="330"/>
    </location>
</feature>
<organism evidence="8 9">
    <name type="scientific">Hydrogenophaga aromaticivorans</name>
    <dbReference type="NCBI Taxonomy" id="2610898"/>
    <lineage>
        <taxon>Bacteria</taxon>
        <taxon>Pseudomonadati</taxon>
        <taxon>Pseudomonadota</taxon>
        <taxon>Betaproteobacteria</taxon>
        <taxon>Burkholderiales</taxon>
        <taxon>Comamonadaceae</taxon>
        <taxon>Hydrogenophaga</taxon>
    </lineage>
</organism>
<evidence type="ECO:0000256" key="6">
    <source>
        <dbReference type="SAM" id="Phobius"/>
    </source>
</evidence>
<evidence type="ECO:0000259" key="7">
    <source>
        <dbReference type="PROSITE" id="PS50850"/>
    </source>
</evidence>
<comment type="caution">
    <text evidence="8">The sequence shown here is derived from an EMBL/GenBank/DDBJ whole genome shotgun (WGS) entry which is preliminary data.</text>
</comment>
<keyword evidence="3 6" id="KW-0812">Transmembrane</keyword>
<dbReference type="InterPro" id="IPR020846">
    <property type="entry name" value="MFS_dom"/>
</dbReference>
<accession>A0A7Y8GTU2</accession>
<keyword evidence="4 6" id="KW-1133">Transmembrane helix</keyword>
<feature type="transmembrane region" description="Helical" evidence="6">
    <location>
        <begin position="48"/>
        <end position="68"/>
    </location>
</feature>
<evidence type="ECO:0000256" key="1">
    <source>
        <dbReference type="ARBA" id="ARBA00004651"/>
    </source>
</evidence>
<gene>
    <name evidence="8" type="ORF">F3K02_01880</name>
</gene>
<feature type="transmembrane region" description="Helical" evidence="6">
    <location>
        <begin position="109"/>
        <end position="130"/>
    </location>
</feature>
<dbReference type="Gene3D" id="1.20.1250.20">
    <property type="entry name" value="MFS general substrate transporter like domains"/>
    <property type="match status" value="1"/>
</dbReference>
<comment type="subcellular location">
    <subcellularLocation>
        <location evidence="1">Cell membrane</location>
        <topology evidence="1">Multi-pass membrane protein</topology>
    </subcellularLocation>
</comment>
<dbReference type="GO" id="GO:0022857">
    <property type="term" value="F:transmembrane transporter activity"/>
    <property type="evidence" value="ECO:0007669"/>
    <property type="project" value="InterPro"/>
</dbReference>
<dbReference type="EMBL" id="VYGV01000001">
    <property type="protein sequence ID" value="NWF44004.1"/>
    <property type="molecule type" value="Genomic_DNA"/>
</dbReference>
<feature type="transmembrane region" description="Helical" evidence="6">
    <location>
        <begin position="219"/>
        <end position="241"/>
    </location>
</feature>
<dbReference type="RefSeq" id="WP_177132682.1">
    <property type="nucleotide sequence ID" value="NZ_VYGV01000001.1"/>
</dbReference>
<dbReference type="CDD" id="cd17324">
    <property type="entry name" value="MFS_NepI_like"/>
    <property type="match status" value="1"/>
</dbReference>
<evidence type="ECO:0000313" key="9">
    <source>
        <dbReference type="Proteomes" id="UP000545507"/>
    </source>
</evidence>
<feature type="domain" description="Major facilitator superfamily (MFS) profile" evidence="7">
    <location>
        <begin position="14"/>
        <end position="398"/>
    </location>
</feature>
<evidence type="ECO:0000256" key="4">
    <source>
        <dbReference type="ARBA" id="ARBA00022989"/>
    </source>
</evidence>
<reference evidence="8 9" key="1">
    <citation type="submission" date="2019-09" db="EMBL/GenBank/DDBJ databases">
        <title>Hydrogenophaga aromatica sp. nov., isolated from a para-xylene-degrading enrichment culture.</title>
        <authorList>
            <person name="Tancsics A."/>
            <person name="Banerjee S."/>
        </authorList>
    </citation>
    <scope>NUCLEOTIDE SEQUENCE [LARGE SCALE GENOMIC DNA]</scope>
    <source>
        <strain evidence="8 9">D2P1</strain>
    </source>
</reference>
<feature type="transmembrane region" description="Helical" evidence="6">
    <location>
        <begin position="376"/>
        <end position="394"/>
    </location>
</feature>
<keyword evidence="2" id="KW-1003">Cell membrane</keyword>
<evidence type="ECO:0000313" key="8">
    <source>
        <dbReference type="EMBL" id="NWF44004.1"/>
    </source>
</evidence>
<feature type="transmembrane region" description="Helical" evidence="6">
    <location>
        <begin position="170"/>
        <end position="191"/>
    </location>
</feature>
<dbReference type="InterPro" id="IPR011701">
    <property type="entry name" value="MFS"/>
</dbReference>
<dbReference type="PANTHER" id="PTHR43124">
    <property type="entry name" value="PURINE EFFLUX PUMP PBUE"/>
    <property type="match status" value="1"/>
</dbReference>
<feature type="transmembrane region" description="Helical" evidence="6">
    <location>
        <begin position="142"/>
        <end position="164"/>
    </location>
</feature>
<dbReference type="GO" id="GO:0005886">
    <property type="term" value="C:plasma membrane"/>
    <property type="evidence" value="ECO:0007669"/>
    <property type="project" value="UniProtKB-SubCell"/>
</dbReference>
<keyword evidence="5 6" id="KW-0472">Membrane</keyword>
<dbReference type="PROSITE" id="PS50850">
    <property type="entry name" value="MFS"/>
    <property type="match status" value="1"/>
</dbReference>
<name>A0A7Y8GTU2_9BURK</name>
<feature type="transmembrane region" description="Helical" evidence="6">
    <location>
        <begin position="342"/>
        <end position="364"/>
    </location>
</feature>
<evidence type="ECO:0000256" key="2">
    <source>
        <dbReference type="ARBA" id="ARBA00022475"/>
    </source>
</evidence>
<dbReference type="Proteomes" id="UP000545507">
    <property type="component" value="Unassembled WGS sequence"/>
</dbReference>
<dbReference type="InterPro" id="IPR036259">
    <property type="entry name" value="MFS_trans_sf"/>
</dbReference>
<protein>
    <submittedName>
        <fullName evidence="8">MFS transporter</fullName>
    </submittedName>
</protein>
<keyword evidence="9" id="KW-1185">Reference proteome</keyword>
<dbReference type="PANTHER" id="PTHR43124:SF3">
    <property type="entry name" value="CHLORAMPHENICOL EFFLUX PUMP RV0191"/>
    <property type="match status" value="1"/>
</dbReference>
<dbReference type="SUPFAM" id="SSF103473">
    <property type="entry name" value="MFS general substrate transporter"/>
    <property type="match status" value="1"/>
</dbReference>
<evidence type="ECO:0000256" key="5">
    <source>
        <dbReference type="ARBA" id="ARBA00023136"/>
    </source>
</evidence>
<feature type="transmembrane region" description="Helical" evidence="6">
    <location>
        <begin position="12"/>
        <end position="36"/>
    </location>
</feature>
<dbReference type="Pfam" id="PF07690">
    <property type="entry name" value="MFS_1"/>
    <property type="match status" value="1"/>
</dbReference>
<sequence>MTHPRLSPRRELGLLLTIAGIQFTHILDFMIMMPLGPQFTRLFGITDAQFGLLVSAYTLAAGVSGLAAATYVDRFDRKRLLLVLYGLFALATLGCGLAPGYGFLMVARVAAGMFGGVLSALSQTIVADVIPFERRGRAMGIVMSSFSVSTVAGVPLGLFLASHLSWQAPFIGIALLSGAFAIGAALTLPALDHHLRAADRPSAWRGIGMVLAEPNHQRAFAFSALLMFTGFTVLPYLTIYLQANVGVLPEEVPYLYLCGGVATLFTARLFGRLADRWGKQRTFTILALAVIVPLLATTLMPRWPLWAVLVVSTGLFIFMSGRMIPGMALVTGAANPALRGTFMALNASVQSAAMGLASFLGGLIISRDAAGLVQNYWMSGLLGACVSVAAILMARRLRVHGSAAVVHPSTGDLVRPR</sequence>